<organism evidence="5 6">
    <name type="scientific">Citrobacter koseri</name>
    <name type="common">Citrobacter diversus</name>
    <dbReference type="NCBI Taxonomy" id="545"/>
    <lineage>
        <taxon>Bacteria</taxon>
        <taxon>Pseudomonadati</taxon>
        <taxon>Pseudomonadota</taxon>
        <taxon>Gammaproteobacteria</taxon>
        <taxon>Enterobacterales</taxon>
        <taxon>Enterobacteriaceae</taxon>
        <taxon>Citrobacter</taxon>
    </lineage>
</organism>
<dbReference type="GO" id="GO:0000155">
    <property type="term" value="F:phosphorelay sensor kinase activity"/>
    <property type="evidence" value="ECO:0007669"/>
    <property type="project" value="InterPro"/>
</dbReference>
<dbReference type="InterPro" id="IPR036097">
    <property type="entry name" value="HisK_dim/P_sf"/>
</dbReference>
<reference evidence="5 6" key="1">
    <citation type="submission" date="2018-06" db="EMBL/GenBank/DDBJ databases">
        <authorList>
            <consortium name="Pathogen Informatics"/>
            <person name="Doyle S."/>
        </authorList>
    </citation>
    <scope>NUCLEOTIDE SEQUENCE [LARGE SCALE GENOMIC DNA]</scope>
    <source>
        <strain evidence="5 6">NCTC10786</strain>
    </source>
</reference>
<gene>
    <name evidence="5" type="ORF">NCTC10786_01312</name>
</gene>
<dbReference type="EC" id="2.7.13.3" evidence="2"/>
<feature type="compositionally biased region" description="Basic and acidic residues" evidence="3">
    <location>
        <begin position="123"/>
        <end position="156"/>
    </location>
</feature>
<dbReference type="PANTHER" id="PTHR43065">
    <property type="entry name" value="SENSOR HISTIDINE KINASE"/>
    <property type="match status" value="1"/>
</dbReference>
<dbReference type="AlphaFoldDB" id="A0A2X2VAG3"/>
<feature type="domain" description="Signal transduction histidine kinase dimerisation/phosphoacceptor" evidence="4">
    <location>
        <begin position="23"/>
        <end position="85"/>
    </location>
</feature>
<dbReference type="Pfam" id="PF00512">
    <property type="entry name" value="HisKA"/>
    <property type="match status" value="1"/>
</dbReference>
<evidence type="ECO:0000256" key="2">
    <source>
        <dbReference type="ARBA" id="ARBA00012438"/>
    </source>
</evidence>
<feature type="region of interest" description="Disordered" evidence="3">
    <location>
        <begin position="122"/>
        <end position="165"/>
    </location>
</feature>
<dbReference type="SMART" id="SM00388">
    <property type="entry name" value="HisKA"/>
    <property type="match status" value="1"/>
</dbReference>
<evidence type="ECO:0000259" key="4">
    <source>
        <dbReference type="SMART" id="SM00388"/>
    </source>
</evidence>
<protein>
    <recommendedName>
        <fullName evidence="2">histidine kinase</fullName>
        <ecNumber evidence="2">2.7.13.3</ecNumber>
    </recommendedName>
</protein>
<dbReference type="Proteomes" id="UP000251584">
    <property type="component" value="Unassembled WGS sequence"/>
</dbReference>
<evidence type="ECO:0000313" key="6">
    <source>
        <dbReference type="Proteomes" id="UP000251584"/>
    </source>
</evidence>
<evidence type="ECO:0000256" key="1">
    <source>
        <dbReference type="ARBA" id="ARBA00000085"/>
    </source>
</evidence>
<comment type="catalytic activity">
    <reaction evidence="1">
        <text>ATP + protein L-histidine = ADP + protein N-phospho-L-histidine.</text>
        <dbReference type="EC" id="2.7.13.3"/>
    </reaction>
</comment>
<proteinExistence type="predicted"/>
<evidence type="ECO:0000313" key="5">
    <source>
        <dbReference type="EMBL" id="SQB25628.1"/>
    </source>
</evidence>
<sequence>MEIDRTERQGLEEALLHSQKLKAVGQLTGGLAHDFNNLLAVIIGSLELVSPDSPDAPRITRALKAAERGALLTQRLLAFSRKQSLHPHSVELKTLLENLSELMRHSLPATLTLEIEAQSARLGRVDRRQPTGERDHQPGDERPRCDGRADRDDQNPHLEPAGYAQ</sequence>
<name>A0A2X2VAG3_CITKO</name>
<dbReference type="Gene3D" id="1.10.287.130">
    <property type="match status" value="1"/>
</dbReference>
<evidence type="ECO:0000256" key="3">
    <source>
        <dbReference type="SAM" id="MobiDB-lite"/>
    </source>
</evidence>
<dbReference type="CDD" id="cd00082">
    <property type="entry name" value="HisKA"/>
    <property type="match status" value="1"/>
</dbReference>
<dbReference type="EMBL" id="UAVY01000002">
    <property type="protein sequence ID" value="SQB25628.1"/>
    <property type="molecule type" value="Genomic_DNA"/>
</dbReference>
<accession>A0A2X2VAG3</accession>
<dbReference type="PANTHER" id="PTHR43065:SF42">
    <property type="entry name" value="TWO-COMPONENT SENSOR PPRA"/>
    <property type="match status" value="1"/>
</dbReference>
<dbReference type="InterPro" id="IPR003661">
    <property type="entry name" value="HisK_dim/P_dom"/>
</dbReference>
<dbReference type="SUPFAM" id="SSF47384">
    <property type="entry name" value="Homodimeric domain of signal transducing histidine kinase"/>
    <property type="match status" value="1"/>
</dbReference>